<protein>
    <submittedName>
        <fullName evidence="1">Uncharacterized protein</fullName>
    </submittedName>
</protein>
<organism evidence="1 2">
    <name type="scientific">Phytophthora megakarya</name>
    <dbReference type="NCBI Taxonomy" id="4795"/>
    <lineage>
        <taxon>Eukaryota</taxon>
        <taxon>Sar</taxon>
        <taxon>Stramenopiles</taxon>
        <taxon>Oomycota</taxon>
        <taxon>Peronosporomycetes</taxon>
        <taxon>Peronosporales</taxon>
        <taxon>Peronosporaceae</taxon>
        <taxon>Phytophthora</taxon>
    </lineage>
</organism>
<dbReference type="AlphaFoldDB" id="A0A225VHG0"/>
<dbReference type="OrthoDB" id="96441at2759"/>
<sequence>MAWLEAAKTTSDFLTQQATLGSQDAMWVADMNATCLSFGTAQDLMGVQVLTALCNTLFFEAGFQFDNVIPAVFRTKSSKISADQVWLDSEVIRYLLSLEFIEWNKLTDGIYYEV</sequence>
<gene>
    <name evidence="1" type="ORF">PHMEG_00022938</name>
</gene>
<dbReference type="EMBL" id="NBNE01004636">
    <property type="protein sequence ID" value="OWZ05046.1"/>
    <property type="molecule type" value="Genomic_DNA"/>
</dbReference>
<evidence type="ECO:0000313" key="2">
    <source>
        <dbReference type="Proteomes" id="UP000198211"/>
    </source>
</evidence>
<reference evidence="2" key="1">
    <citation type="submission" date="2017-03" db="EMBL/GenBank/DDBJ databases">
        <title>Phytopthora megakarya and P. palmivora, two closely related causual agents of cacao black pod achieved similar genome size and gene model numbers by different mechanisms.</title>
        <authorList>
            <person name="Ali S."/>
            <person name="Shao J."/>
            <person name="Larry D.J."/>
            <person name="Kronmiller B."/>
            <person name="Shen D."/>
            <person name="Strem M.D."/>
            <person name="Melnick R.L."/>
            <person name="Guiltinan M.J."/>
            <person name="Tyler B.M."/>
            <person name="Meinhardt L.W."/>
            <person name="Bailey B.A."/>
        </authorList>
    </citation>
    <scope>NUCLEOTIDE SEQUENCE [LARGE SCALE GENOMIC DNA]</scope>
    <source>
        <strain evidence="2">zdho120</strain>
    </source>
</reference>
<proteinExistence type="predicted"/>
<comment type="caution">
    <text evidence="1">The sequence shown here is derived from an EMBL/GenBank/DDBJ whole genome shotgun (WGS) entry which is preliminary data.</text>
</comment>
<name>A0A225VHG0_9STRA</name>
<evidence type="ECO:0000313" key="1">
    <source>
        <dbReference type="EMBL" id="OWZ05046.1"/>
    </source>
</evidence>
<accession>A0A225VHG0</accession>
<dbReference type="Proteomes" id="UP000198211">
    <property type="component" value="Unassembled WGS sequence"/>
</dbReference>
<keyword evidence="2" id="KW-1185">Reference proteome</keyword>